<proteinExistence type="predicted"/>
<name>A0A0E9XZ77_ANGAN</name>
<dbReference type="SUPFAM" id="SSF49785">
    <property type="entry name" value="Galactose-binding domain-like"/>
    <property type="match status" value="1"/>
</dbReference>
<reference evidence="1" key="1">
    <citation type="submission" date="2014-11" db="EMBL/GenBank/DDBJ databases">
        <authorList>
            <person name="Amaro Gonzalez C."/>
        </authorList>
    </citation>
    <scope>NUCLEOTIDE SEQUENCE</scope>
</reference>
<accession>A0A0E9XZ77</accession>
<dbReference type="Gene3D" id="2.60.120.260">
    <property type="entry name" value="Galactose-binding domain-like"/>
    <property type="match status" value="1"/>
</dbReference>
<dbReference type="AlphaFoldDB" id="A0A0E9XZ77"/>
<dbReference type="EMBL" id="GBXM01000540">
    <property type="protein sequence ID" value="JAI08038.1"/>
    <property type="molecule type" value="Transcribed_RNA"/>
</dbReference>
<dbReference type="InterPro" id="IPR008979">
    <property type="entry name" value="Galactose-bd-like_sf"/>
</dbReference>
<protein>
    <recommendedName>
        <fullName evidence="2">Fucolectin tachylectin-4 pentraxin-1 domain-containing protein</fullName>
    </recommendedName>
</protein>
<organism evidence="1">
    <name type="scientific">Anguilla anguilla</name>
    <name type="common">European freshwater eel</name>
    <name type="synonym">Muraena anguilla</name>
    <dbReference type="NCBI Taxonomy" id="7936"/>
    <lineage>
        <taxon>Eukaryota</taxon>
        <taxon>Metazoa</taxon>
        <taxon>Chordata</taxon>
        <taxon>Craniata</taxon>
        <taxon>Vertebrata</taxon>
        <taxon>Euteleostomi</taxon>
        <taxon>Actinopterygii</taxon>
        <taxon>Neopterygii</taxon>
        <taxon>Teleostei</taxon>
        <taxon>Anguilliformes</taxon>
        <taxon>Anguillidae</taxon>
        <taxon>Anguilla</taxon>
    </lineage>
</organism>
<reference evidence="1" key="2">
    <citation type="journal article" date="2015" name="Fish Shellfish Immunol.">
        <title>Early steps in the European eel (Anguilla anguilla)-Vibrio vulnificus interaction in the gills: Role of the RtxA13 toxin.</title>
        <authorList>
            <person name="Callol A."/>
            <person name="Pajuelo D."/>
            <person name="Ebbesson L."/>
            <person name="Teles M."/>
            <person name="MacKenzie S."/>
            <person name="Amaro C."/>
        </authorList>
    </citation>
    <scope>NUCLEOTIDE SEQUENCE</scope>
</reference>
<sequence length="45" mass="4995">MATGETKTFHCPQPMIGRYVTVYLPTAESLHLCEVEVNVLFPAPC</sequence>
<evidence type="ECO:0008006" key="2">
    <source>
        <dbReference type="Google" id="ProtNLM"/>
    </source>
</evidence>
<evidence type="ECO:0000313" key="1">
    <source>
        <dbReference type="EMBL" id="JAI08038.1"/>
    </source>
</evidence>